<keyword evidence="2" id="KW-1185">Reference proteome</keyword>
<dbReference type="Proteomes" id="UP001205560">
    <property type="component" value="Unassembled WGS sequence"/>
</dbReference>
<protein>
    <recommendedName>
        <fullName evidence="3">AlgX/AlgJ SGNH hydrolase-like domain-containing protein</fullName>
    </recommendedName>
</protein>
<dbReference type="SUPFAM" id="SSF52266">
    <property type="entry name" value="SGNH hydrolase"/>
    <property type="match status" value="1"/>
</dbReference>
<dbReference type="EMBL" id="JANUGX010000009">
    <property type="protein sequence ID" value="MCS0589566.1"/>
    <property type="molecule type" value="Genomic_DNA"/>
</dbReference>
<evidence type="ECO:0000313" key="1">
    <source>
        <dbReference type="EMBL" id="MCS0589566.1"/>
    </source>
</evidence>
<comment type="caution">
    <text evidence="1">The sequence shown here is derived from an EMBL/GenBank/DDBJ whole genome shotgun (WGS) entry which is preliminary data.</text>
</comment>
<accession>A0ABT2A5T7</accession>
<evidence type="ECO:0000313" key="2">
    <source>
        <dbReference type="Proteomes" id="UP001205560"/>
    </source>
</evidence>
<proteinExistence type="predicted"/>
<gene>
    <name evidence="1" type="ORF">NX782_10135</name>
</gene>
<evidence type="ECO:0008006" key="3">
    <source>
        <dbReference type="Google" id="ProtNLM"/>
    </source>
</evidence>
<organism evidence="1 2">
    <name type="scientific">Massilia norwichensis</name>
    <dbReference type="NCBI Taxonomy" id="1442366"/>
    <lineage>
        <taxon>Bacteria</taxon>
        <taxon>Pseudomonadati</taxon>
        <taxon>Pseudomonadota</taxon>
        <taxon>Betaproteobacteria</taxon>
        <taxon>Burkholderiales</taxon>
        <taxon>Oxalobacteraceae</taxon>
        <taxon>Telluria group</taxon>
        <taxon>Massilia</taxon>
    </lineage>
</organism>
<reference evidence="1 2" key="1">
    <citation type="submission" date="2022-08" db="EMBL/GenBank/DDBJ databases">
        <title>Reclassification of Massilia species as members of the genera Telluria, Duganella, Pseudoduganella, Mokoshia gen. nov. and Zemynaea gen. nov. using orthogonal and non-orthogonal genome-based approaches.</title>
        <authorList>
            <person name="Bowman J.P."/>
        </authorList>
    </citation>
    <scope>NUCLEOTIDE SEQUENCE [LARGE SCALE GENOMIC DNA]</scope>
    <source>
        <strain evidence="1 2">LMG 28164</strain>
    </source>
</reference>
<dbReference type="RefSeq" id="WP_258845325.1">
    <property type="nucleotide sequence ID" value="NZ_JANUGX010000009.1"/>
</dbReference>
<sequence>MRFLLYAAIGLGIALLGIGAALHFLPVNSGIRMENTNAETPYARYLARQPYLYSAGWGMENARHGITNRQGFSNSRDFTDDANALVIGDSFIESFMNDYPDTVQGQLDAALGKVYAPAASGNGLADALQIARHFLPTTHAKVVVIFVEPSDLVGIDGPATGGHNAFVIEGNTVSVRHTPYVESRAKETVLKSALLRYAYYNLKFPQWFQMRNAPMPDASTGDTAALAAHRARRELALGYLMEELATLRKQYGTRFVFLVDGDRGAIYAPGKYPPTWPGDERQALLRHIRSRGFGLVDMQPIFAQHWRVYRERMDFLPMDGHWNKVGHHLAAEGVLAELAPRK</sequence>
<name>A0ABT2A5T7_9BURK</name>